<organism evidence="1">
    <name type="scientific">Arundo donax</name>
    <name type="common">Giant reed</name>
    <name type="synonym">Donax arundinaceus</name>
    <dbReference type="NCBI Taxonomy" id="35708"/>
    <lineage>
        <taxon>Eukaryota</taxon>
        <taxon>Viridiplantae</taxon>
        <taxon>Streptophyta</taxon>
        <taxon>Embryophyta</taxon>
        <taxon>Tracheophyta</taxon>
        <taxon>Spermatophyta</taxon>
        <taxon>Magnoliopsida</taxon>
        <taxon>Liliopsida</taxon>
        <taxon>Poales</taxon>
        <taxon>Poaceae</taxon>
        <taxon>PACMAD clade</taxon>
        <taxon>Arundinoideae</taxon>
        <taxon>Arundineae</taxon>
        <taxon>Arundo</taxon>
    </lineage>
</organism>
<name>A0A0A9HTK0_ARUDO</name>
<dbReference type="EMBL" id="GBRH01161653">
    <property type="protein sequence ID" value="JAE36243.1"/>
    <property type="molecule type" value="Transcribed_RNA"/>
</dbReference>
<proteinExistence type="predicted"/>
<protein>
    <submittedName>
        <fullName evidence="1">Uncharacterized protein</fullName>
    </submittedName>
</protein>
<dbReference type="AlphaFoldDB" id="A0A0A9HTK0"/>
<reference evidence="1" key="1">
    <citation type="submission" date="2014-09" db="EMBL/GenBank/DDBJ databases">
        <authorList>
            <person name="Magalhaes I.L.F."/>
            <person name="Oliveira U."/>
            <person name="Santos F.R."/>
            <person name="Vidigal T.H.D.A."/>
            <person name="Brescovit A.D."/>
            <person name="Santos A.J."/>
        </authorList>
    </citation>
    <scope>NUCLEOTIDE SEQUENCE</scope>
    <source>
        <tissue evidence="1">Shoot tissue taken approximately 20 cm above the soil surface</tissue>
    </source>
</reference>
<reference evidence="1" key="2">
    <citation type="journal article" date="2015" name="Data Brief">
        <title>Shoot transcriptome of the giant reed, Arundo donax.</title>
        <authorList>
            <person name="Barrero R.A."/>
            <person name="Guerrero F.D."/>
            <person name="Moolhuijzen P."/>
            <person name="Goolsby J.A."/>
            <person name="Tidwell J."/>
            <person name="Bellgard S.E."/>
            <person name="Bellgard M.I."/>
        </authorList>
    </citation>
    <scope>NUCLEOTIDE SEQUENCE</scope>
    <source>
        <tissue evidence="1">Shoot tissue taken approximately 20 cm above the soil surface</tissue>
    </source>
</reference>
<evidence type="ECO:0000313" key="1">
    <source>
        <dbReference type="EMBL" id="JAE36243.1"/>
    </source>
</evidence>
<sequence length="64" mass="7484">MKWLPLTRTLVASCSLSYAEFLIASFKWNTFKYLASRLLQSAKLEPTSLQGPRQHLYCFIMHFV</sequence>
<accession>A0A0A9HTK0</accession>